<accession>W1P800</accession>
<dbReference type="HOGENOM" id="CLU_2295514_0_0_1"/>
<evidence type="ECO:0000313" key="2">
    <source>
        <dbReference type="EMBL" id="ERN06012.1"/>
    </source>
</evidence>
<feature type="compositionally biased region" description="Basic and acidic residues" evidence="1">
    <location>
        <begin position="1"/>
        <end position="16"/>
    </location>
</feature>
<evidence type="ECO:0000313" key="3">
    <source>
        <dbReference type="Proteomes" id="UP000017836"/>
    </source>
</evidence>
<proteinExistence type="predicted"/>
<dbReference type="Gramene" id="ERN06012">
    <property type="protein sequence ID" value="ERN06012"/>
    <property type="gene ID" value="AMTR_s00142p00012430"/>
</dbReference>
<protein>
    <submittedName>
        <fullName evidence="2">Uncharacterized protein</fullName>
    </submittedName>
</protein>
<dbReference type="Proteomes" id="UP000017836">
    <property type="component" value="Unassembled WGS sequence"/>
</dbReference>
<dbReference type="AlphaFoldDB" id="W1P800"/>
<feature type="region of interest" description="Disordered" evidence="1">
    <location>
        <begin position="1"/>
        <end position="21"/>
    </location>
</feature>
<reference evidence="3" key="1">
    <citation type="journal article" date="2013" name="Science">
        <title>The Amborella genome and the evolution of flowering plants.</title>
        <authorList>
            <consortium name="Amborella Genome Project"/>
        </authorList>
    </citation>
    <scope>NUCLEOTIDE SEQUENCE [LARGE SCALE GENOMIC DNA]</scope>
</reference>
<gene>
    <name evidence="2" type="ORF">AMTR_s00142p00012430</name>
</gene>
<organism evidence="2 3">
    <name type="scientific">Amborella trichopoda</name>
    <dbReference type="NCBI Taxonomy" id="13333"/>
    <lineage>
        <taxon>Eukaryota</taxon>
        <taxon>Viridiplantae</taxon>
        <taxon>Streptophyta</taxon>
        <taxon>Embryophyta</taxon>
        <taxon>Tracheophyta</taxon>
        <taxon>Spermatophyta</taxon>
        <taxon>Magnoliopsida</taxon>
        <taxon>Amborellales</taxon>
        <taxon>Amborellaceae</taxon>
        <taxon>Amborella</taxon>
    </lineage>
</organism>
<feature type="region of interest" description="Disordered" evidence="1">
    <location>
        <begin position="49"/>
        <end position="73"/>
    </location>
</feature>
<dbReference type="EMBL" id="KI393933">
    <property type="protein sequence ID" value="ERN06012.1"/>
    <property type="molecule type" value="Genomic_DNA"/>
</dbReference>
<keyword evidence="3" id="KW-1185">Reference proteome</keyword>
<name>W1P800_AMBTC</name>
<evidence type="ECO:0000256" key="1">
    <source>
        <dbReference type="SAM" id="MobiDB-lite"/>
    </source>
</evidence>
<sequence length="101" mass="11049">MNDTHHSLRRKNDEISSKTNPRVSLTLMNVHGHDACAYGNGNPVGPMTASFTLGRVGPGGQTDNGRWGPGRRSPRGCYFSGDGDIKVRVHNTFFLPLSKRL</sequence>